<dbReference type="SUPFAM" id="SSF53850">
    <property type="entry name" value="Periplasmic binding protein-like II"/>
    <property type="match status" value="1"/>
</dbReference>
<accession>A0ABT2BUM4</accession>
<dbReference type="InterPro" id="IPR005119">
    <property type="entry name" value="LysR_subst-bd"/>
</dbReference>
<gene>
    <name evidence="6" type="ORF">NX786_04895</name>
</gene>
<dbReference type="RefSeq" id="WP_259448487.1">
    <property type="nucleotide sequence ID" value="NZ_CP119520.1"/>
</dbReference>
<dbReference type="Pfam" id="PF03466">
    <property type="entry name" value="LysR_substrate"/>
    <property type="match status" value="1"/>
</dbReference>
<proteinExistence type="inferred from homology"/>
<dbReference type="Pfam" id="PF00126">
    <property type="entry name" value="HTH_1"/>
    <property type="match status" value="1"/>
</dbReference>
<keyword evidence="3" id="KW-0238">DNA-binding</keyword>
<dbReference type="PANTHER" id="PTHR30537">
    <property type="entry name" value="HTH-TYPE TRANSCRIPTIONAL REGULATOR"/>
    <property type="match status" value="1"/>
</dbReference>
<dbReference type="PANTHER" id="PTHR30537:SF5">
    <property type="entry name" value="HTH-TYPE TRANSCRIPTIONAL ACTIVATOR TTDR-RELATED"/>
    <property type="match status" value="1"/>
</dbReference>
<dbReference type="Gene3D" id="1.10.10.10">
    <property type="entry name" value="Winged helix-like DNA-binding domain superfamily/Winged helix DNA-binding domain"/>
    <property type="match status" value="1"/>
</dbReference>
<evidence type="ECO:0000313" key="7">
    <source>
        <dbReference type="Proteomes" id="UP001165263"/>
    </source>
</evidence>
<dbReference type="InterPro" id="IPR058163">
    <property type="entry name" value="LysR-type_TF_proteobact-type"/>
</dbReference>
<organism evidence="6 7">
    <name type="scientific">Telluria mixta</name>
    <dbReference type="NCBI Taxonomy" id="34071"/>
    <lineage>
        <taxon>Bacteria</taxon>
        <taxon>Pseudomonadati</taxon>
        <taxon>Pseudomonadota</taxon>
        <taxon>Betaproteobacteria</taxon>
        <taxon>Burkholderiales</taxon>
        <taxon>Oxalobacteraceae</taxon>
        <taxon>Telluria group</taxon>
        <taxon>Telluria</taxon>
    </lineage>
</organism>
<keyword evidence="4" id="KW-0804">Transcription</keyword>
<dbReference type="SUPFAM" id="SSF46785">
    <property type="entry name" value="Winged helix' DNA-binding domain"/>
    <property type="match status" value="1"/>
</dbReference>
<keyword evidence="2" id="KW-0805">Transcription regulation</keyword>
<evidence type="ECO:0000256" key="2">
    <source>
        <dbReference type="ARBA" id="ARBA00023015"/>
    </source>
</evidence>
<sequence>MSRQFDYLDDLEAFLAVADRESFTAGAVALATTASVLSRAVTRLENRLGTQLLRRTTRRVTLTEAGRHYLEQAHTAFALLGDAEREIQGQAAALAGRIRMSVPTTWGHHRVPALLARFTRRYPNVKVELNITNRSVDLVAEGYDLAIRLGHLPDSGLVARKLADETLCLVASPDYLARAGTPRTLDDLQGHACLPFILPRTGKIAPWVFRDGDTDVEWTAPATIEVSDDVLGVVSLAVAGIGIGQSYDFIVREHVAAGRLVEVLPHLRGRSRPFSVVYAPHRRQSAAIRAMIDVLTAGADGP</sequence>
<dbReference type="PROSITE" id="PS50931">
    <property type="entry name" value="HTH_LYSR"/>
    <property type="match status" value="1"/>
</dbReference>
<dbReference type="Gene3D" id="3.40.190.290">
    <property type="match status" value="1"/>
</dbReference>
<comment type="caution">
    <text evidence="6">The sequence shown here is derived from an EMBL/GenBank/DDBJ whole genome shotgun (WGS) entry which is preliminary data.</text>
</comment>
<evidence type="ECO:0000256" key="1">
    <source>
        <dbReference type="ARBA" id="ARBA00009437"/>
    </source>
</evidence>
<evidence type="ECO:0000313" key="6">
    <source>
        <dbReference type="EMBL" id="MCS0628667.1"/>
    </source>
</evidence>
<dbReference type="InterPro" id="IPR000847">
    <property type="entry name" value="LysR_HTH_N"/>
</dbReference>
<evidence type="ECO:0000256" key="4">
    <source>
        <dbReference type="ARBA" id="ARBA00023163"/>
    </source>
</evidence>
<protein>
    <submittedName>
        <fullName evidence="6">LysR family transcriptional regulator</fullName>
    </submittedName>
</protein>
<dbReference type="Proteomes" id="UP001165263">
    <property type="component" value="Unassembled WGS sequence"/>
</dbReference>
<dbReference type="CDD" id="cd08422">
    <property type="entry name" value="PBP2_CrgA_like"/>
    <property type="match status" value="1"/>
</dbReference>
<evidence type="ECO:0000259" key="5">
    <source>
        <dbReference type="PROSITE" id="PS50931"/>
    </source>
</evidence>
<comment type="similarity">
    <text evidence="1">Belongs to the LysR transcriptional regulatory family.</text>
</comment>
<evidence type="ECO:0000256" key="3">
    <source>
        <dbReference type="ARBA" id="ARBA00023125"/>
    </source>
</evidence>
<dbReference type="EMBL" id="JANUHC010000002">
    <property type="protein sequence ID" value="MCS0628667.1"/>
    <property type="molecule type" value="Genomic_DNA"/>
</dbReference>
<feature type="domain" description="HTH lysR-type" evidence="5">
    <location>
        <begin position="6"/>
        <end position="63"/>
    </location>
</feature>
<keyword evidence="7" id="KW-1185">Reference proteome</keyword>
<dbReference type="InterPro" id="IPR036390">
    <property type="entry name" value="WH_DNA-bd_sf"/>
</dbReference>
<dbReference type="InterPro" id="IPR036388">
    <property type="entry name" value="WH-like_DNA-bd_sf"/>
</dbReference>
<reference evidence="6" key="1">
    <citation type="submission" date="2022-08" db="EMBL/GenBank/DDBJ databases">
        <title>Reclassification of Massilia species as members of the genera Telluria, Duganella, Pseudoduganella, Mokoshia gen. nov. and Zemynaea gen. nov. using orthogonal and non-orthogonal genome-based approaches.</title>
        <authorList>
            <person name="Bowman J.P."/>
        </authorList>
    </citation>
    <scope>NUCLEOTIDE SEQUENCE</scope>
    <source>
        <strain evidence="6">LMG 11547</strain>
    </source>
</reference>
<name>A0ABT2BUM4_9BURK</name>